<name>A0ABV0U0A3_9TELE</name>
<comment type="caution">
    <text evidence="2">The sequence shown here is derived from an EMBL/GenBank/DDBJ whole genome shotgun (WGS) entry which is preliminary data.</text>
</comment>
<organism evidence="2 3">
    <name type="scientific">Ilyodon furcidens</name>
    <name type="common">goldbreast splitfin</name>
    <dbReference type="NCBI Taxonomy" id="33524"/>
    <lineage>
        <taxon>Eukaryota</taxon>
        <taxon>Metazoa</taxon>
        <taxon>Chordata</taxon>
        <taxon>Craniata</taxon>
        <taxon>Vertebrata</taxon>
        <taxon>Euteleostomi</taxon>
        <taxon>Actinopterygii</taxon>
        <taxon>Neopterygii</taxon>
        <taxon>Teleostei</taxon>
        <taxon>Neoteleostei</taxon>
        <taxon>Acanthomorphata</taxon>
        <taxon>Ovalentaria</taxon>
        <taxon>Atherinomorphae</taxon>
        <taxon>Cyprinodontiformes</taxon>
        <taxon>Goodeidae</taxon>
        <taxon>Ilyodon</taxon>
    </lineage>
</organism>
<feature type="non-terminal residue" evidence="2">
    <location>
        <position position="58"/>
    </location>
</feature>
<proteinExistence type="predicted"/>
<dbReference type="EMBL" id="JAHRIQ010048425">
    <property type="protein sequence ID" value="MEQ2237157.1"/>
    <property type="molecule type" value="Genomic_DNA"/>
</dbReference>
<evidence type="ECO:0000313" key="2">
    <source>
        <dbReference type="EMBL" id="MEQ2237157.1"/>
    </source>
</evidence>
<gene>
    <name evidence="2" type="ORF">ILYODFUR_020301</name>
</gene>
<evidence type="ECO:0000256" key="1">
    <source>
        <dbReference type="SAM" id="MobiDB-lite"/>
    </source>
</evidence>
<keyword evidence="3" id="KW-1185">Reference proteome</keyword>
<evidence type="ECO:0000313" key="3">
    <source>
        <dbReference type="Proteomes" id="UP001482620"/>
    </source>
</evidence>
<feature type="region of interest" description="Disordered" evidence="1">
    <location>
        <begin position="1"/>
        <end position="25"/>
    </location>
</feature>
<protein>
    <submittedName>
        <fullName evidence="2">Uncharacterized protein</fullName>
    </submittedName>
</protein>
<reference evidence="2 3" key="1">
    <citation type="submission" date="2021-06" db="EMBL/GenBank/DDBJ databases">
        <authorList>
            <person name="Palmer J.M."/>
        </authorList>
    </citation>
    <scope>NUCLEOTIDE SEQUENCE [LARGE SCALE GENOMIC DNA]</scope>
    <source>
        <strain evidence="3">if_2019</strain>
        <tissue evidence="2">Muscle</tissue>
    </source>
</reference>
<accession>A0ABV0U0A3</accession>
<sequence length="58" mass="6725">MLNITKKEKGRNKGEDQECRTSNSKKLEPSADLFLLFKAQPDSDSFFWFYNMDSTSAE</sequence>
<dbReference type="Proteomes" id="UP001482620">
    <property type="component" value="Unassembled WGS sequence"/>
</dbReference>